<evidence type="ECO:0000313" key="2">
    <source>
        <dbReference type="Proteomes" id="UP000216024"/>
    </source>
</evidence>
<proteinExistence type="predicted"/>
<dbReference type="EMBL" id="NIBG01000001">
    <property type="protein sequence ID" value="PAB61304.1"/>
    <property type="molecule type" value="Genomic_DNA"/>
</dbReference>
<reference evidence="1 2" key="1">
    <citation type="submission" date="2017-06" db="EMBL/GenBank/DDBJ databases">
        <title>Draft genome sequence of anaerobic fermentative bacterium Anaeromicrobium sediminis DY2726D isolated from West Pacific Ocean sediments.</title>
        <authorList>
            <person name="Zeng X."/>
        </authorList>
    </citation>
    <scope>NUCLEOTIDE SEQUENCE [LARGE SCALE GENOMIC DNA]</scope>
    <source>
        <strain evidence="1 2">DY2726D</strain>
    </source>
</reference>
<evidence type="ECO:0000313" key="1">
    <source>
        <dbReference type="EMBL" id="PAB61304.1"/>
    </source>
</evidence>
<dbReference type="Proteomes" id="UP000216024">
    <property type="component" value="Unassembled WGS sequence"/>
</dbReference>
<sequence>MNTKRITTRFNLSDVEKEYERLHTSIDDLGEQIIATETAELVANIASYGAEAIIGSAVLAELVAPTLILYTARGILNDYFNDLEAEKYAEMLKALAVAGPSGYVDAKLKINYETIYVPYEGPKTKLDTVKVESWKCYSDGSVIA</sequence>
<keyword evidence="2" id="KW-1185">Reference proteome</keyword>
<accession>A0A267MNY2</accession>
<organism evidence="1 2">
    <name type="scientific">Anaeromicrobium sediminis</name>
    <dbReference type="NCBI Taxonomy" id="1478221"/>
    <lineage>
        <taxon>Bacteria</taxon>
        <taxon>Bacillati</taxon>
        <taxon>Bacillota</taxon>
        <taxon>Clostridia</taxon>
        <taxon>Peptostreptococcales</taxon>
        <taxon>Thermotaleaceae</taxon>
        <taxon>Anaeromicrobium</taxon>
    </lineage>
</organism>
<gene>
    <name evidence="1" type="ORF">CCE28_02410</name>
</gene>
<comment type="caution">
    <text evidence="1">The sequence shown here is derived from an EMBL/GenBank/DDBJ whole genome shotgun (WGS) entry which is preliminary data.</text>
</comment>
<dbReference type="RefSeq" id="WP_095130589.1">
    <property type="nucleotide sequence ID" value="NZ_NIBG01000001.1"/>
</dbReference>
<dbReference type="AlphaFoldDB" id="A0A267MNY2"/>
<protein>
    <submittedName>
        <fullName evidence="1">Uncharacterized protein</fullName>
    </submittedName>
</protein>
<name>A0A267MNY2_9FIRM</name>